<gene>
    <name evidence="1" type="ORF">IFO68_16420</name>
</gene>
<evidence type="ECO:0008006" key="3">
    <source>
        <dbReference type="Google" id="ProtNLM"/>
    </source>
</evidence>
<dbReference type="Proteomes" id="UP000649768">
    <property type="component" value="Unassembled WGS sequence"/>
</dbReference>
<accession>A0ABR9BNX7</accession>
<proteinExistence type="predicted"/>
<protein>
    <recommendedName>
        <fullName evidence="3">FlgD Ig-like domain-containing protein</fullName>
    </recommendedName>
</protein>
<keyword evidence="2" id="KW-1185">Reference proteome</keyword>
<comment type="caution">
    <text evidence="1">The sequence shown here is derived from an EMBL/GenBank/DDBJ whole genome shotgun (WGS) entry which is preliminary data.</text>
</comment>
<evidence type="ECO:0000313" key="2">
    <source>
        <dbReference type="Proteomes" id="UP000649768"/>
    </source>
</evidence>
<evidence type="ECO:0000313" key="1">
    <source>
        <dbReference type="EMBL" id="MBD8514269.1"/>
    </source>
</evidence>
<reference evidence="1 2" key="1">
    <citation type="submission" date="2020-09" db="EMBL/GenBank/DDBJ databases">
        <title>Photobacterium sp. CAU 1568 isolated from sand of Sido Beach.</title>
        <authorList>
            <person name="Kim W."/>
        </authorList>
    </citation>
    <scope>NUCLEOTIDE SEQUENCE [LARGE SCALE GENOMIC DNA]</scope>
    <source>
        <strain evidence="1 2">CAU 1568</strain>
    </source>
</reference>
<name>A0ABR9BNX7_9GAMM</name>
<dbReference type="Gene3D" id="2.60.40.4070">
    <property type="match status" value="1"/>
</dbReference>
<dbReference type="RefSeq" id="WP_192016916.1">
    <property type="nucleotide sequence ID" value="NZ_JACYTP010000011.1"/>
</dbReference>
<dbReference type="EMBL" id="JACYTP010000011">
    <property type="protein sequence ID" value="MBD8514269.1"/>
    <property type="molecule type" value="Genomic_DNA"/>
</dbReference>
<sequence length="360" mass="40763">MKIVESRYAWLVIVMMTVFPWFAQADSHPFVIESFTSHTFDITRGQQFPVMIRVTEATELQVDIVSPDGDLAKTLYPMQSTNAGVLKLSWNGTDMRDQPVPNEAWFPVVRYRQNNTQISVSPRDSSGGEVIAHVPLSIESPYRLKITLEKPARVLMRAGIQSGAMLRTIVNWQPKAAGTHVIQWNGRDRSDVFPFTGLANFAVMATAYQLPEHSILTWQNESISYTQWRRSLGYPEQSADQRASIQETRKGQVLSKVFFKPKYLPLDPRVQLALQQNPDSQLTTVEVDIPLADRGLVEESLYEVGFFIDGEFVSEEEQGYVPFTWQFKPSNYSKGVHYLTVNITGFDGQVGVSSVKFVNE</sequence>
<organism evidence="1 2">
    <name type="scientific">Photobacterium arenosum</name>
    <dbReference type="NCBI Taxonomy" id="2774143"/>
    <lineage>
        <taxon>Bacteria</taxon>
        <taxon>Pseudomonadati</taxon>
        <taxon>Pseudomonadota</taxon>
        <taxon>Gammaproteobacteria</taxon>
        <taxon>Vibrionales</taxon>
        <taxon>Vibrionaceae</taxon>
        <taxon>Photobacterium</taxon>
    </lineage>
</organism>